<dbReference type="Proteomes" id="UP001151002">
    <property type="component" value="Unassembled WGS sequence"/>
</dbReference>
<evidence type="ECO:0000256" key="1">
    <source>
        <dbReference type="SAM" id="MobiDB-lite"/>
    </source>
</evidence>
<organism evidence="2 3">
    <name type="scientific">Paractinoplanes pyxinae</name>
    <dbReference type="NCBI Taxonomy" id="2997416"/>
    <lineage>
        <taxon>Bacteria</taxon>
        <taxon>Bacillati</taxon>
        <taxon>Actinomycetota</taxon>
        <taxon>Actinomycetes</taxon>
        <taxon>Micromonosporales</taxon>
        <taxon>Micromonosporaceae</taxon>
        <taxon>Paractinoplanes</taxon>
    </lineage>
</organism>
<reference evidence="2" key="1">
    <citation type="submission" date="2022-11" db="EMBL/GenBank/DDBJ databases">
        <authorList>
            <person name="Somphong A."/>
            <person name="Phongsopitanun W."/>
        </authorList>
    </citation>
    <scope>NUCLEOTIDE SEQUENCE</scope>
    <source>
        <strain evidence="2">Pm04-4</strain>
    </source>
</reference>
<gene>
    <name evidence="2" type="ORF">OWR29_47850</name>
</gene>
<name>A0ABT4BGU8_9ACTN</name>
<proteinExistence type="predicted"/>
<comment type="caution">
    <text evidence="2">The sequence shown here is derived from an EMBL/GenBank/DDBJ whole genome shotgun (WGS) entry which is preliminary data.</text>
</comment>
<evidence type="ECO:0000313" key="2">
    <source>
        <dbReference type="EMBL" id="MCY1145761.1"/>
    </source>
</evidence>
<accession>A0ABT4BGU8</accession>
<evidence type="ECO:0000313" key="3">
    <source>
        <dbReference type="Proteomes" id="UP001151002"/>
    </source>
</evidence>
<sequence length="95" mass="10415">MSVFVRLADFEPAALACGDVMALKQRSNPGTTQEIQLAEVKRDTAGIATRQQHYNLIPHLIAVVEVDLARHRDDRRGGGSVSKPNHQRRLTADGA</sequence>
<keyword evidence="3" id="KW-1185">Reference proteome</keyword>
<protein>
    <submittedName>
        <fullName evidence="2">Uncharacterized protein</fullName>
    </submittedName>
</protein>
<dbReference type="EMBL" id="JAPNTZ010000033">
    <property type="protein sequence ID" value="MCY1145761.1"/>
    <property type="molecule type" value="Genomic_DNA"/>
</dbReference>
<feature type="region of interest" description="Disordered" evidence="1">
    <location>
        <begin position="72"/>
        <end position="95"/>
    </location>
</feature>